<organism evidence="3 4">
    <name type="scientific">Paramarasmius palmivorus</name>
    <dbReference type="NCBI Taxonomy" id="297713"/>
    <lineage>
        <taxon>Eukaryota</taxon>
        <taxon>Fungi</taxon>
        <taxon>Dikarya</taxon>
        <taxon>Basidiomycota</taxon>
        <taxon>Agaricomycotina</taxon>
        <taxon>Agaricomycetes</taxon>
        <taxon>Agaricomycetidae</taxon>
        <taxon>Agaricales</taxon>
        <taxon>Marasmiineae</taxon>
        <taxon>Marasmiaceae</taxon>
        <taxon>Paramarasmius</taxon>
    </lineage>
</organism>
<keyword evidence="2" id="KW-0812">Transmembrane</keyword>
<dbReference type="EMBL" id="JAYKXP010000023">
    <property type="protein sequence ID" value="KAK7045851.1"/>
    <property type="molecule type" value="Genomic_DNA"/>
</dbReference>
<keyword evidence="2" id="KW-0472">Membrane</keyword>
<dbReference type="AlphaFoldDB" id="A0AAW0D0R6"/>
<gene>
    <name evidence="3" type="ORF">VNI00_007273</name>
</gene>
<evidence type="ECO:0000313" key="4">
    <source>
        <dbReference type="Proteomes" id="UP001383192"/>
    </source>
</evidence>
<reference evidence="3 4" key="1">
    <citation type="submission" date="2024-01" db="EMBL/GenBank/DDBJ databases">
        <title>A draft genome for a cacao thread blight-causing isolate of Paramarasmius palmivorus.</title>
        <authorList>
            <person name="Baruah I.K."/>
            <person name="Bukari Y."/>
            <person name="Amoako-Attah I."/>
            <person name="Meinhardt L.W."/>
            <person name="Bailey B.A."/>
            <person name="Cohen S.P."/>
        </authorList>
    </citation>
    <scope>NUCLEOTIDE SEQUENCE [LARGE SCALE GENOMIC DNA]</scope>
    <source>
        <strain evidence="3 4">GH-12</strain>
    </source>
</reference>
<name>A0AAW0D0R6_9AGAR</name>
<dbReference type="Gene3D" id="1.50.10.20">
    <property type="match status" value="1"/>
</dbReference>
<feature type="transmembrane region" description="Helical" evidence="2">
    <location>
        <begin position="326"/>
        <end position="350"/>
    </location>
</feature>
<keyword evidence="4" id="KW-1185">Reference proteome</keyword>
<evidence type="ECO:0000256" key="1">
    <source>
        <dbReference type="SAM" id="MobiDB-lite"/>
    </source>
</evidence>
<feature type="compositionally biased region" description="Polar residues" evidence="1">
    <location>
        <begin position="375"/>
        <end position="392"/>
    </location>
</feature>
<protein>
    <submittedName>
        <fullName evidence="3">Uncharacterized protein</fullName>
    </submittedName>
</protein>
<feature type="region of interest" description="Disordered" evidence="1">
    <location>
        <begin position="357"/>
        <end position="426"/>
    </location>
</feature>
<evidence type="ECO:0000256" key="2">
    <source>
        <dbReference type="SAM" id="Phobius"/>
    </source>
</evidence>
<dbReference type="Proteomes" id="UP001383192">
    <property type="component" value="Unassembled WGS sequence"/>
</dbReference>
<feature type="compositionally biased region" description="Pro residues" evidence="1">
    <location>
        <begin position="417"/>
        <end position="426"/>
    </location>
</feature>
<keyword evidence="2" id="KW-1133">Transmembrane helix</keyword>
<accession>A0AAW0D0R6</accession>
<comment type="caution">
    <text evidence="3">The sequence shown here is derived from an EMBL/GenBank/DDBJ whole genome shotgun (WGS) entry which is preliminary data.</text>
</comment>
<proteinExistence type="predicted"/>
<evidence type="ECO:0000313" key="3">
    <source>
        <dbReference type="EMBL" id="KAK7045851.1"/>
    </source>
</evidence>
<sequence length="426" mass="46244">MDSQCTFHAESPSVHLFSRNQNPNITTAVRDRISIAKAALELAYDRLDSTLTWYKGEGPSGIWTAEVLHAELSLFDSVTNETLFKDRVKNYFEARGDGISNLPSPELSALLSEETLNTTYLDAAEKSLAFIRNNMFGSQGVVQSIEVRESCANPTLYDPIVEHAGLWIEGLSVLTSITGNSSMVDLIRNAVQVSSTRINGWQNDEGVMSEHMPILDAAHSLFIHAVNTAKATMISQGNFVRSLGIAYQRLTSVVDLRQYMRSYISVQYNAILERATAANSNIYGYWTGPPYSVFQSDNQTSAMNVLITAISLPEVEFVDGGSKPPVGGIIGGVVGGVVVAVLGIVALFFYRRRKKVESPEPLDENTQPDPFPQDTEPTMSTSSGPTNSTLGTVFSHVKGRIATSGGTRGNRPYSGSAPPPAYSDVT</sequence>